<dbReference type="EMBL" id="LHQS01000001">
    <property type="protein sequence ID" value="RXE57369.1"/>
    <property type="molecule type" value="Genomic_DNA"/>
</dbReference>
<reference evidence="1 2" key="1">
    <citation type="journal article" date="2015" name="Int. J. Syst. Evol. Microbiol.">
        <title>Methanoculleus taiwanensis sp. nov., a methanogen isolated from deep marine sediment at the deformation front area near Taiwan.</title>
        <authorList>
            <person name="Weng C.Y."/>
            <person name="Chen S.C."/>
            <person name="Lai M.C."/>
            <person name="Wu S.Y."/>
            <person name="Lin S."/>
            <person name="Yang T.F."/>
            <person name="Chen P.C."/>
        </authorList>
    </citation>
    <scope>NUCLEOTIDE SEQUENCE [LARGE SCALE GENOMIC DNA]</scope>
    <source>
        <strain evidence="1 2">CYW4</strain>
    </source>
</reference>
<keyword evidence="2" id="KW-1185">Reference proteome</keyword>
<proteinExistence type="predicted"/>
<dbReference type="Proteomes" id="UP000290932">
    <property type="component" value="Unassembled WGS sequence"/>
</dbReference>
<evidence type="ECO:0000313" key="1">
    <source>
        <dbReference type="EMBL" id="RXE57369.1"/>
    </source>
</evidence>
<gene>
    <name evidence="1" type="ORF">ABH15_04595</name>
</gene>
<dbReference type="AlphaFoldDB" id="A0A498H2S0"/>
<comment type="caution">
    <text evidence="1">The sequence shown here is derived from an EMBL/GenBank/DDBJ whole genome shotgun (WGS) entry which is preliminary data.</text>
</comment>
<accession>A0A498H2S0</accession>
<protein>
    <submittedName>
        <fullName evidence="1">Uncharacterized protein</fullName>
    </submittedName>
</protein>
<dbReference type="RefSeq" id="WP_128693167.1">
    <property type="nucleotide sequence ID" value="NZ_LHQS01000001.1"/>
</dbReference>
<organism evidence="1 2">
    <name type="scientific">Methanoculleus taiwanensis</name>
    <dbReference type="NCBI Taxonomy" id="1550565"/>
    <lineage>
        <taxon>Archaea</taxon>
        <taxon>Methanobacteriati</taxon>
        <taxon>Methanobacteriota</taxon>
        <taxon>Stenosarchaea group</taxon>
        <taxon>Methanomicrobia</taxon>
        <taxon>Methanomicrobiales</taxon>
        <taxon>Methanomicrobiaceae</taxon>
        <taxon>Methanoculleus</taxon>
    </lineage>
</organism>
<name>A0A498H2S0_9EURY</name>
<sequence length="100" mass="10555">MACDDLEVPQQQWNSTTMSLLDGALSLVTDPCRPGAAISGCCPPRRSATMQFLDSLLTPGTVPNTVGSFAVMVLVMPRVPVPFRLTATAAGMASGLIFRE</sequence>
<evidence type="ECO:0000313" key="2">
    <source>
        <dbReference type="Proteomes" id="UP000290932"/>
    </source>
</evidence>